<accession>A0A5B8S6B3</accession>
<feature type="transmembrane region" description="Helical" evidence="7">
    <location>
        <begin position="430"/>
        <end position="451"/>
    </location>
</feature>
<evidence type="ECO:0000256" key="4">
    <source>
        <dbReference type="ARBA" id="ARBA00022692"/>
    </source>
</evidence>
<name>A0A5B8S6B3_9SPHN</name>
<dbReference type="InterPro" id="IPR052031">
    <property type="entry name" value="Membrane_Transporter-Flippase"/>
</dbReference>
<dbReference type="GO" id="GO:0015297">
    <property type="term" value="F:antiporter activity"/>
    <property type="evidence" value="ECO:0007669"/>
    <property type="project" value="InterPro"/>
</dbReference>
<dbReference type="PANTHER" id="PTHR43549:SF3">
    <property type="entry name" value="MULTIDRUG RESISTANCE PROTEIN YPNP-RELATED"/>
    <property type="match status" value="1"/>
</dbReference>
<feature type="transmembrane region" description="Helical" evidence="7">
    <location>
        <begin position="328"/>
        <end position="349"/>
    </location>
</feature>
<dbReference type="RefSeq" id="WP_147090338.1">
    <property type="nucleotide sequence ID" value="NZ_BAABJD010000006.1"/>
</dbReference>
<organism evidence="8 9">
    <name type="scientific">Novosphingobium ginsenosidimutans</name>
    <dbReference type="NCBI Taxonomy" id="1176536"/>
    <lineage>
        <taxon>Bacteria</taxon>
        <taxon>Pseudomonadati</taxon>
        <taxon>Pseudomonadota</taxon>
        <taxon>Alphaproteobacteria</taxon>
        <taxon>Sphingomonadales</taxon>
        <taxon>Sphingomonadaceae</taxon>
        <taxon>Novosphingobium</taxon>
    </lineage>
</organism>
<feature type="transmembrane region" description="Helical" evidence="7">
    <location>
        <begin position="369"/>
        <end position="391"/>
    </location>
</feature>
<dbReference type="KEGG" id="ngf:FRF71_08995"/>
<evidence type="ECO:0000256" key="2">
    <source>
        <dbReference type="ARBA" id="ARBA00022448"/>
    </source>
</evidence>
<feature type="transmembrane region" description="Helical" evidence="7">
    <location>
        <begin position="398"/>
        <end position="418"/>
    </location>
</feature>
<feature type="transmembrane region" description="Helical" evidence="7">
    <location>
        <begin position="105"/>
        <end position="124"/>
    </location>
</feature>
<sequence>MSDAGPGTGPLKGNLTQGPLTRTLLVFALPQLVGNVLQSLNGSINAVWVGQLLGDEALAATANSNILMFLLFALVFGFGMAATVRIGQSWGANDVISARRVLGSALGLTGMISLVMATLGIVFADKVLDLLATPGAAHDQALAYLRVVFIANPIATITTMIAMGLRGSGDAATPLRFMILATLLDVVLNPILILGLGPAPALGIAGSAWATVIATTIGFGAMLVWIYAKDLPLRLRGAELAWLKPRWEESRYLLSRGLPMGAQMLVISGAGVIMIGLVNREGLVTAAAYGALLQIWNYIGMPAMAIGGAVSAMIAQHIGAGREDRVDAISLAGSLTNLAMTGLLIAALVPFDRPVLELLLGAGSPSVDAAVHIQDLAIWTYLPFGVTIVLFGPLRAFGANYAALLVLFVSMYVVRLSAYYLLYPLLGADALWYSFVISSITSLGLTLLVYFRLPWRKSLQARVAGLERQSHP</sequence>
<reference evidence="8 9" key="1">
    <citation type="journal article" date="2013" name="J. Microbiol. Biotechnol.">
        <title>Novosphingobium ginsenosidimutans sp. nov., with the ability to convert ginsenoside.</title>
        <authorList>
            <person name="Kim J.K."/>
            <person name="He D."/>
            <person name="Liu Q.M."/>
            <person name="Park H.Y."/>
            <person name="Jung M.S."/>
            <person name="Yoon M.H."/>
            <person name="Kim S.C."/>
            <person name="Im W.T."/>
        </authorList>
    </citation>
    <scope>NUCLEOTIDE SEQUENCE [LARGE SCALE GENOMIC DNA]</scope>
    <source>
        <strain evidence="8 9">FW-6</strain>
    </source>
</reference>
<evidence type="ECO:0000313" key="8">
    <source>
        <dbReference type="EMBL" id="QEA16257.1"/>
    </source>
</evidence>
<evidence type="ECO:0000256" key="5">
    <source>
        <dbReference type="ARBA" id="ARBA00022989"/>
    </source>
</evidence>
<protein>
    <submittedName>
        <fullName evidence="8">MATE family efflux transporter</fullName>
    </submittedName>
</protein>
<evidence type="ECO:0000256" key="3">
    <source>
        <dbReference type="ARBA" id="ARBA00022475"/>
    </source>
</evidence>
<keyword evidence="3" id="KW-1003">Cell membrane</keyword>
<dbReference type="GO" id="GO:0042910">
    <property type="term" value="F:xenobiotic transmembrane transporter activity"/>
    <property type="evidence" value="ECO:0007669"/>
    <property type="project" value="InterPro"/>
</dbReference>
<proteinExistence type="predicted"/>
<feature type="transmembrane region" description="Helical" evidence="7">
    <location>
        <begin position="208"/>
        <end position="228"/>
    </location>
</feature>
<keyword evidence="2" id="KW-0813">Transport</keyword>
<dbReference type="InterPro" id="IPR002528">
    <property type="entry name" value="MATE_fam"/>
</dbReference>
<dbReference type="PIRSF" id="PIRSF006603">
    <property type="entry name" value="DinF"/>
    <property type="match status" value="1"/>
</dbReference>
<dbReference type="Proteomes" id="UP000321172">
    <property type="component" value="Chromosome"/>
</dbReference>
<dbReference type="NCBIfam" id="TIGR00797">
    <property type="entry name" value="matE"/>
    <property type="match status" value="1"/>
</dbReference>
<evidence type="ECO:0000256" key="1">
    <source>
        <dbReference type="ARBA" id="ARBA00004429"/>
    </source>
</evidence>
<feature type="transmembrane region" description="Helical" evidence="7">
    <location>
        <begin position="144"/>
        <end position="165"/>
    </location>
</feature>
<feature type="transmembrane region" description="Helical" evidence="7">
    <location>
        <begin position="66"/>
        <end position="84"/>
    </location>
</feature>
<gene>
    <name evidence="8" type="ORF">FRF71_08995</name>
</gene>
<dbReference type="OrthoDB" id="9806302at2"/>
<keyword evidence="5 7" id="KW-1133">Transmembrane helix</keyword>
<dbReference type="InterPro" id="IPR048279">
    <property type="entry name" value="MdtK-like"/>
</dbReference>
<keyword evidence="4 7" id="KW-0812">Transmembrane</keyword>
<dbReference type="GO" id="GO:0005886">
    <property type="term" value="C:plasma membrane"/>
    <property type="evidence" value="ECO:0007669"/>
    <property type="project" value="UniProtKB-SubCell"/>
</dbReference>
<dbReference type="Pfam" id="PF01554">
    <property type="entry name" value="MatE"/>
    <property type="match status" value="2"/>
</dbReference>
<evidence type="ECO:0000256" key="6">
    <source>
        <dbReference type="ARBA" id="ARBA00023136"/>
    </source>
</evidence>
<comment type="subcellular location">
    <subcellularLocation>
        <location evidence="1">Cell inner membrane</location>
        <topology evidence="1">Multi-pass membrane protein</topology>
    </subcellularLocation>
</comment>
<feature type="transmembrane region" description="Helical" evidence="7">
    <location>
        <begin position="177"/>
        <end position="196"/>
    </location>
</feature>
<dbReference type="AlphaFoldDB" id="A0A5B8S6B3"/>
<dbReference type="PANTHER" id="PTHR43549">
    <property type="entry name" value="MULTIDRUG RESISTANCE PROTEIN YPNP-RELATED"/>
    <property type="match status" value="1"/>
</dbReference>
<keyword evidence="6 7" id="KW-0472">Membrane</keyword>
<keyword evidence="9" id="KW-1185">Reference proteome</keyword>
<feature type="transmembrane region" description="Helical" evidence="7">
    <location>
        <begin position="295"/>
        <end position="316"/>
    </location>
</feature>
<evidence type="ECO:0000256" key="7">
    <source>
        <dbReference type="SAM" id="Phobius"/>
    </source>
</evidence>
<dbReference type="EMBL" id="CP042345">
    <property type="protein sequence ID" value="QEA16257.1"/>
    <property type="molecule type" value="Genomic_DNA"/>
</dbReference>
<feature type="transmembrane region" description="Helical" evidence="7">
    <location>
        <begin position="253"/>
        <end position="275"/>
    </location>
</feature>
<evidence type="ECO:0000313" key="9">
    <source>
        <dbReference type="Proteomes" id="UP000321172"/>
    </source>
</evidence>
<dbReference type="CDD" id="cd13138">
    <property type="entry name" value="MATE_yoeA_like"/>
    <property type="match status" value="1"/>
</dbReference>